<name>A0AAJ0HRT9_9PEZI</name>
<proteinExistence type="predicted"/>
<reference evidence="1" key="2">
    <citation type="submission" date="2023-06" db="EMBL/GenBank/DDBJ databases">
        <authorList>
            <consortium name="Lawrence Berkeley National Laboratory"/>
            <person name="Haridas S."/>
            <person name="Hensen N."/>
            <person name="Bonometti L."/>
            <person name="Westerberg I."/>
            <person name="Brannstrom I.O."/>
            <person name="Guillou S."/>
            <person name="Cros-Aarteil S."/>
            <person name="Calhoun S."/>
            <person name="Kuo A."/>
            <person name="Mondo S."/>
            <person name="Pangilinan J."/>
            <person name="Riley R."/>
            <person name="Labutti K."/>
            <person name="Andreopoulos B."/>
            <person name="Lipzen A."/>
            <person name="Chen C."/>
            <person name="Yanf M."/>
            <person name="Daum C."/>
            <person name="Ng V."/>
            <person name="Clum A."/>
            <person name="Steindorff A."/>
            <person name="Ohm R."/>
            <person name="Martin F."/>
            <person name="Silar P."/>
            <person name="Natvig D."/>
            <person name="Lalanne C."/>
            <person name="Gautier V."/>
            <person name="Ament-Velasquez S.L."/>
            <person name="Kruys A."/>
            <person name="Hutchinson M.I."/>
            <person name="Powell A.J."/>
            <person name="Barry K."/>
            <person name="Miller A.N."/>
            <person name="Grigoriev I.V."/>
            <person name="Debuchy R."/>
            <person name="Gladieux P."/>
            <person name="Thoren M.H."/>
            <person name="Johannesson H."/>
        </authorList>
    </citation>
    <scope>NUCLEOTIDE SEQUENCE</scope>
    <source>
        <strain evidence="1">CBS 955.72</strain>
    </source>
</reference>
<keyword evidence="2" id="KW-1185">Reference proteome</keyword>
<gene>
    <name evidence="1" type="ORF">B0T25DRAFT_124251</name>
</gene>
<accession>A0AAJ0HRT9</accession>
<dbReference type="Proteomes" id="UP001275084">
    <property type="component" value="Unassembled WGS sequence"/>
</dbReference>
<protein>
    <submittedName>
        <fullName evidence="1">Uncharacterized protein</fullName>
    </submittedName>
</protein>
<evidence type="ECO:0000313" key="1">
    <source>
        <dbReference type="EMBL" id="KAK3360213.1"/>
    </source>
</evidence>
<reference evidence="1" key="1">
    <citation type="journal article" date="2023" name="Mol. Phylogenet. Evol.">
        <title>Genome-scale phylogeny and comparative genomics of the fungal order Sordariales.</title>
        <authorList>
            <person name="Hensen N."/>
            <person name="Bonometti L."/>
            <person name="Westerberg I."/>
            <person name="Brannstrom I.O."/>
            <person name="Guillou S."/>
            <person name="Cros-Aarteil S."/>
            <person name="Calhoun S."/>
            <person name="Haridas S."/>
            <person name="Kuo A."/>
            <person name="Mondo S."/>
            <person name="Pangilinan J."/>
            <person name="Riley R."/>
            <person name="LaButti K."/>
            <person name="Andreopoulos B."/>
            <person name="Lipzen A."/>
            <person name="Chen C."/>
            <person name="Yan M."/>
            <person name="Daum C."/>
            <person name="Ng V."/>
            <person name="Clum A."/>
            <person name="Steindorff A."/>
            <person name="Ohm R.A."/>
            <person name="Martin F."/>
            <person name="Silar P."/>
            <person name="Natvig D.O."/>
            <person name="Lalanne C."/>
            <person name="Gautier V."/>
            <person name="Ament-Velasquez S.L."/>
            <person name="Kruys A."/>
            <person name="Hutchinson M.I."/>
            <person name="Powell A.J."/>
            <person name="Barry K."/>
            <person name="Miller A.N."/>
            <person name="Grigoriev I.V."/>
            <person name="Debuchy R."/>
            <person name="Gladieux P."/>
            <person name="Hiltunen Thoren M."/>
            <person name="Johannesson H."/>
        </authorList>
    </citation>
    <scope>NUCLEOTIDE SEQUENCE</scope>
    <source>
        <strain evidence="1">CBS 955.72</strain>
    </source>
</reference>
<sequence length="242" mass="25673">MYPASYFLSGNLAATAETGYNSGLVLMSGVVDVVDAPLGSSRGQRGQRGQQGSLGSVGCLSHVRPYLGCSSDAAPSAPPALHHHHHSSVPALQRSAVPFFFHLHPASVPAPPVAYHSIRDPTTLGVGGCVTNGVTASSTRQHIFFMVGLWMALDFSVSLLSVHSWASVESGFGRDLLVRDPFRRGFESSATTRPLHAPCWWKRPCLLLAPGSPSSRVSSIGCFQVDLGGMEHGGRRLNCLLS</sequence>
<organism evidence="1 2">
    <name type="scientific">Lasiosphaeria hispida</name>
    <dbReference type="NCBI Taxonomy" id="260671"/>
    <lineage>
        <taxon>Eukaryota</taxon>
        <taxon>Fungi</taxon>
        <taxon>Dikarya</taxon>
        <taxon>Ascomycota</taxon>
        <taxon>Pezizomycotina</taxon>
        <taxon>Sordariomycetes</taxon>
        <taxon>Sordariomycetidae</taxon>
        <taxon>Sordariales</taxon>
        <taxon>Lasiosphaeriaceae</taxon>
        <taxon>Lasiosphaeria</taxon>
    </lineage>
</organism>
<dbReference type="AlphaFoldDB" id="A0AAJ0HRT9"/>
<evidence type="ECO:0000313" key="2">
    <source>
        <dbReference type="Proteomes" id="UP001275084"/>
    </source>
</evidence>
<dbReference type="EMBL" id="JAUIQD010000002">
    <property type="protein sequence ID" value="KAK3360213.1"/>
    <property type="molecule type" value="Genomic_DNA"/>
</dbReference>
<comment type="caution">
    <text evidence="1">The sequence shown here is derived from an EMBL/GenBank/DDBJ whole genome shotgun (WGS) entry which is preliminary data.</text>
</comment>